<evidence type="ECO:0000313" key="3">
    <source>
        <dbReference type="Proteomes" id="UP001200642"/>
    </source>
</evidence>
<evidence type="ECO:0000256" key="1">
    <source>
        <dbReference type="SAM" id="Phobius"/>
    </source>
</evidence>
<dbReference type="RefSeq" id="WP_317901001.1">
    <property type="nucleotide sequence ID" value="NZ_JAIRBC010000004.1"/>
</dbReference>
<protein>
    <submittedName>
        <fullName evidence="2">Uncharacterized protein</fullName>
    </submittedName>
</protein>
<feature type="transmembrane region" description="Helical" evidence="1">
    <location>
        <begin position="172"/>
        <end position="189"/>
    </location>
</feature>
<dbReference type="AlphaFoldDB" id="A0AAE3ESW7"/>
<organism evidence="2 3">
    <name type="scientific">Cerina litoralis</name>
    <dbReference type="NCBI Taxonomy" id="2874477"/>
    <lineage>
        <taxon>Bacteria</taxon>
        <taxon>Pseudomonadati</taxon>
        <taxon>Bacteroidota</taxon>
        <taxon>Flavobacteriia</taxon>
        <taxon>Flavobacteriales</taxon>
        <taxon>Flavobacteriaceae</taxon>
        <taxon>Cerina</taxon>
    </lineage>
</organism>
<name>A0AAE3ESW7_9FLAO</name>
<feature type="transmembrane region" description="Helical" evidence="1">
    <location>
        <begin position="12"/>
        <end position="31"/>
    </location>
</feature>
<feature type="transmembrane region" description="Helical" evidence="1">
    <location>
        <begin position="144"/>
        <end position="165"/>
    </location>
</feature>
<reference evidence="2" key="1">
    <citation type="submission" date="2023-02" db="EMBL/GenBank/DDBJ databases">
        <title>Genome of Flavobacteriaceae gen. nov. sp. strain F89.</title>
        <authorList>
            <person name="Wang Y."/>
        </authorList>
    </citation>
    <scope>NUCLEOTIDE SEQUENCE</scope>
    <source>
        <strain evidence="2">F89</strain>
    </source>
</reference>
<gene>
    <name evidence="2" type="ORF">K8352_03790</name>
</gene>
<dbReference type="Proteomes" id="UP001200642">
    <property type="component" value="Unassembled WGS sequence"/>
</dbReference>
<sequence>MKKSLWIKIHLYCGLFTSFYLLVFGVSSIILNHKLNVEKDKVANTWTTHVSYDPNSTDLDIALQIRDSLDLMGWVPPWKIKKDSSSLDFEITHLGKTIDFQLNPHTGVLHAKERPKGFLAVMHELHFFNGNVPNAPLLLRTWAVYQWLTLFVLFFSLITGIWIWVRYSHKTWELYVFGGIFLLSVILMLQL</sequence>
<dbReference type="EMBL" id="JAIRBC010000004">
    <property type="protein sequence ID" value="MCG2459858.1"/>
    <property type="molecule type" value="Genomic_DNA"/>
</dbReference>
<comment type="caution">
    <text evidence="2">The sequence shown here is derived from an EMBL/GenBank/DDBJ whole genome shotgun (WGS) entry which is preliminary data.</text>
</comment>
<keyword evidence="1" id="KW-0472">Membrane</keyword>
<keyword evidence="1" id="KW-1133">Transmembrane helix</keyword>
<evidence type="ECO:0000313" key="2">
    <source>
        <dbReference type="EMBL" id="MCG2459858.1"/>
    </source>
</evidence>
<keyword evidence="1" id="KW-0812">Transmembrane</keyword>
<proteinExistence type="predicted"/>
<keyword evidence="3" id="KW-1185">Reference proteome</keyword>
<accession>A0AAE3ESW7</accession>